<dbReference type="RefSeq" id="WP_259507260.1">
    <property type="nucleotide sequence ID" value="NZ_JANLCM010000001.1"/>
</dbReference>
<accession>A0ABT2GQ99</accession>
<feature type="domain" description="2Fe-2S ferredoxin-type" evidence="3">
    <location>
        <begin position="495"/>
        <end position="577"/>
    </location>
</feature>
<dbReference type="CDD" id="cd06184">
    <property type="entry name" value="flavohem_like_fad_nad_binding"/>
    <property type="match status" value="1"/>
</dbReference>
<dbReference type="InterPro" id="IPR005163">
    <property type="entry name" value="Tri_helical_YiiM-like"/>
</dbReference>
<comment type="caution">
    <text evidence="6">The sequence shown here is derived from an EMBL/GenBank/DDBJ whole genome shotgun (WGS) entry which is preliminary data.</text>
</comment>
<dbReference type="Pfam" id="PF00111">
    <property type="entry name" value="Fer2"/>
    <property type="match status" value="1"/>
</dbReference>
<dbReference type="InterPro" id="IPR036010">
    <property type="entry name" value="2Fe-2S_ferredoxin-like_sf"/>
</dbReference>
<dbReference type="InterPro" id="IPR012675">
    <property type="entry name" value="Beta-grasp_dom_sf"/>
</dbReference>
<evidence type="ECO:0000259" key="4">
    <source>
        <dbReference type="PROSITE" id="PS51340"/>
    </source>
</evidence>
<dbReference type="Gene3D" id="2.40.33.20">
    <property type="entry name" value="PK beta-barrel domain-like"/>
    <property type="match status" value="1"/>
</dbReference>
<dbReference type="InterPro" id="IPR052353">
    <property type="entry name" value="Benzoxazolinone_Detox_Enz"/>
</dbReference>
<dbReference type="InterPro" id="IPR011037">
    <property type="entry name" value="Pyrv_Knase-like_insert_dom_sf"/>
</dbReference>
<organism evidence="6 7">
    <name type="scientific">Herbiconiux aconitum</name>
    <dbReference type="NCBI Taxonomy" id="2970913"/>
    <lineage>
        <taxon>Bacteria</taxon>
        <taxon>Bacillati</taxon>
        <taxon>Actinomycetota</taxon>
        <taxon>Actinomycetes</taxon>
        <taxon>Micrococcales</taxon>
        <taxon>Microbacteriaceae</taxon>
        <taxon>Herbiconiux</taxon>
    </lineage>
</organism>
<dbReference type="SUPFAM" id="SSF50800">
    <property type="entry name" value="PK beta-barrel domain-like"/>
    <property type="match status" value="1"/>
</dbReference>
<dbReference type="PANTHER" id="PTHR30212:SF2">
    <property type="entry name" value="PROTEIN YIIM"/>
    <property type="match status" value="1"/>
</dbReference>
<dbReference type="Gene3D" id="3.40.50.80">
    <property type="entry name" value="Nucleotide-binding domain of ferredoxin-NADP reductase (FNR) module"/>
    <property type="match status" value="1"/>
</dbReference>
<dbReference type="InterPro" id="IPR001433">
    <property type="entry name" value="OxRdtase_FAD/NAD-bd"/>
</dbReference>
<dbReference type="Gene3D" id="2.40.30.10">
    <property type="entry name" value="Translation factors"/>
    <property type="match status" value="1"/>
</dbReference>
<evidence type="ECO:0000313" key="7">
    <source>
        <dbReference type="Proteomes" id="UP001165584"/>
    </source>
</evidence>
<proteinExistence type="predicted"/>
<evidence type="ECO:0000256" key="1">
    <source>
        <dbReference type="ARBA" id="ARBA00022714"/>
    </source>
</evidence>
<name>A0ABT2GQ99_9MICO</name>
<dbReference type="SUPFAM" id="SSF63380">
    <property type="entry name" value="Riboflavin synthase domain-like"/>
    <property type="match status" value="1"/>
</dbReference>
<dbReference type="SUPFAM" id="SSF54292">
    <property type="entry name" value="2Fe-2S ferredoxin-like"/>
    <property type="match status" value="1"/>
</dbReference>
<dbReference type="InterPro" id="IPR017927">
    <property type="entry name" value="FAD-bd_FR_type"/>
</dbReference>
<feature type="domain" description="MOSC" evidence="4">
    <location>
        <begin position="29"/>
        <end position="164"/>
    </location>
</feature>
<evidence type="ECO:0000256" key="2">
    <source>
        <dbReference type="ARBA" id="ARBA00023014"/>
    </source>
</evidence>
<evidence type="ECO:0000313" key="6">
    <source>
        <dbReference type="EMBL" id="MCS5718404.1"/>
    </source>
</evidence>
<keyword evidence="1" id="KW-0408">Iron</keyword>
<keyword evidence="1" id="KW-0479">Metal-binding</keyword>
<dbReference type="PRINTS" id="PR00409">
    <property type="entry name" value="PHDIOXRDTASE"/>
</dbReference>
<dbReference type="Pfam" id="PF00175">
    <property type="entry name" value="NAD_binding_1"/>
    <property type="match status" value="1"/>
</dbReference>
<feature type="domain" description="FAD-binding FR-type" evidence="5">
    <location>
        <begin position="232"/>
        <end position="336"/>
    </location>
</feature>
<dbReference type="CDD" id="cd00207">
    <property type="entry name" value="fer2"/>
    <property type="match status" value="1"/>
</dbReference>
<dbReference type="PANTHER" id="PTHR30212">
    <property type="entry name" value="PROTEIN YIIM"/>
    <property type="match status" value="1"/>
</dbReference>
<keyword evidence="1" id="KW-0001">2Fe-2S</keyword>
<sequence length="577" mass="61974">MSTLLSLNVGLPKDVPWQGETVHTGIYKTPVDGARMVRRLNIDGDGQGDLAGHGGEQRAVFVYQQQSYAHWAEFLGRDDLTPGCFGENFTVDGLPDDEVCIGDRYRIGDAEFEVTQPRVTCFRVGLRLAEPRMPALLVGHRRPGFYFRVITEGEVRAGDAIVKTRTGPHALTVTRTDGLLYLPHRSDDDLRKAVDIPALSPGWQQSFHDLLGTDLADATVIGPTIGTRPGWNGFRPMTVSKTVAETAVTTSVYLTADGGPPIDTPLPGQYLTLRVALPDGATAVRSYSISGIPDGTSYRITVKREDHGQISRYIHDQLRVGADLEVAAPRGEFVLRDAADPVLLVSAGVGVTPVISMLRRLAEAGSEREIWWIQAARTPDEQIFAREAGDYLKELPNAHAVTFYTRYTTPIEGSLAGRPTEERLRELGVPTRAAAYVCGPAGFIADVTSALGDLGLDPGSIYSEVFTTLAPIHPGVVAHASVSPHQPTGPPGTGPAVTFARSGLTVRWRSDDSSLLGLAEASDVPTRFSCRAGVCHTCVTPLIAGEVSYDPDPLELPPDGQVLVCCALPTGDIVLDA</sequence>
<gene>
    <name evidence="6" type="ORF">N1027_09670</name>
</gene>
<evidence type="ECO:0000259" key="5">
    <source>
        <dbReference type="PROSITE" id="PS51384"/>
    </source>
</evidence>
<evidence type="ECO:0000259" key="3">
    <source>
        <dbReference type="PROSITE" id="PS51085"/>
    </source>
</evidence>
<keyword evidence="7" id="KW-1185">Reference proteome</keyword>
<keyword evidence="2" id="KW-0411">Iron-sulfur</keyword>
<dbReference type="Pfam" id="PF03475">
    <property type="entry name" value="YiiM_3-alpha"/>
    <property type="match status" value="1"/>
</dbReference>
<dbReference type="Pfam" id="PF03473">
    <property type="entry name" value="MOSC"/>
    <property type="match status" value="1"/>
</dbReference>
<dbReference type="InterPro" id="IPR005302">
    <property type="entry name" value="MoCF_Sase_C"/>
</dbReference>
<protein>
    <submittedName>
        <fullName evidence="6">MOSC and FAD-binding oxidoreductase domain-containing protein</fullName>
    </submittedName>
</protein>
<dbReference type="Gene3D" id="3.10.20.30">
    <property type="match status" value="1"/>
</dbReference>
<dbReference type="PROSITE" id="PS51085">
    <property type="entry name" value="2FE2S_FER_2"/>
    <property type="match status" value="1"/>
</dbReference>
<dbReference type="EMBL" id="JANLCM010000001">
    <property type="protein sequence ID" value="MCS5718404.1"/>
    <property type="molecule type" value="Genomic_DNA"/>
</dbReference>
<reference evidence="6" key="1">
    <citation type="submission" date="2022-08" db="EMBL/GenBank/DDBJ databases">
        <authorList>
            <person name="Deng Y."/>
            <person name="Han X.-F."/>
            <person name="Zhang Y.-Q."/>
        </authorList>
    </citation>
    <scope>NUCLEOTIDE SEQUENCE</scope>
    <source>
        <strain evidence="6">CPCC 205763</strain>
    </source>
</reference>
<dbReference type="InterPro" id="IPR008333">
    <property type="entry name" value="Cbr1-like_FAD-bd_dom"/>
</dbReference>
<dbReference type="PROSITE" id="PS51340">
    <property type="entry name" value="MOSC"/>
    <property type="match status" value="1"/>
</dbReference>
<dbReference type="InterPro" id="IPR001041">
    <property type="entry name" value="2Fe-2S_ferredoxin-type"/>
</dbReference>
<dbReference type="InterPro" id="IPR017938">
    <property type="entry name" value="Riboflavin_synthase-like_b-brl"/>
</dbReference>
<dbReference type="PROSITE" id="PS51384">
    <property type="entry name" value="FAD_FR"/>
    <property type="match status" value="1"/>
</dbReference>
<dbReference type="Pfam" id="PF00970">
    <property type="entry name" value="FAD_binding_6"/>
    <property type="match status" value="1"/>
</dbReference>
<dbReference type="SUPFAM" id="SSF52343">
    <property type="entry name" value="Ferredoxin reductase-like, C-terminal NADP-linked domain"/>
    <property type="match status" value="1"/>
</dbReference>
<dbReference type="InterPro" id="IPR039261">
    <property type="entry name" value="FNR_nucleotide-bd"/>
</dbReference>
<dbReference type="Proteomes" id="UP001165584">
    <property type="component" value="Unassembled WGS sequence"/>
</dbReference>